<evidence type="ECO:0000313" key="1">
    <source>
        <dbReference type="EMBL" id="KAA1399878.1"/>
    </source>
</evidence>
<dbReference type="Proteomes" id="UP000380867">
    <property type="component" value="Unassembled WGS sequence"/>
</dbReference>
<organism evidence="1 2">
    <name type="scientific">Aeromicrobium ginsengisoli</name>
    <dbReference type="NCBI Taxonomy" id="363867"/>
    <lineage>
        <taxon>Bacteria</taxon>
        <taxon>Bacillati</taxon>
        <taxon>Actinomycetota</taxon>
        <taxon>Actinomycetes</taxon>
        <taxon>Propionibacteriales</taxon>
        <taxon>Nocardioidaceae</taxon>
        <taxon>Aeromicrobium</taxon>
    </lineage>
</organism>
<protein>
    <recommendedName>
        <fullName evidence="3">DUF4192 family protein</fullName>
    </recommendedName>
</protein>
<keyword evidence="2" id="KW-1185">Reference proteome</keyword>
<evidence type="ECO:0008006" key="3">
    <source>
        <dbReference type="Google" id="ProtNLM"/>
    </source>
</evidence>
<proteinExistence type="predicted"/>
<reference evidence="1" key="1">
    <citation type="submission" date="2019-09" db="EMBL/GenBank/DDBJ databases">
        <authorList>
            <person name="Li J."/>
        </authorList>
    </citation>
    <scope>NUCLEOTIDE SEQUENCE [LARGE SCALE GENOMIC DNA]</scope>
    <source>
        <strain evidence="1">JCM 14732</strain>
    </source>
</reference>
<sequence length="138" mass="14953">MTSTDLPDVHTTADLERVWRHLIEPLGFGSRQIFAIMLDRDGRVHPSIVNVTDCPAAPDGQMLVNLARSLRSVLDEADPDGSIALLWARPTHAGTRASDIQWVRAITAVSAAHSLGAWPLHTADDSVLRVMSPDDLAA</sequence>
<evidence type="ECO:0000313" key="2">
    <source>
        <dbReference type="Proteomes" id="UP000380867"/>
    </source>
</evidence>
<name>A0A5M4FIU5_9ACTN</name>
<gene>
    <name evidence="1" type="ORF">ESP70_003740</name>
</gene>
<dbReference type="OrthoDB" id="4373027at2"/>
<accession>A0A5M4FIU5</accession>
<dbReference type="RefSeq" id="WP_149687990.1">
    <property type="nucleotide sequence ID" value="NZ_SDPQ02000001.1"/>
</dbReference>
<comment type="caution">
    <text evidence="1">The sequence shown here is derived from an EMBL/GenBank/DDBJ whole genome shotgun (WGS) entry which is preliminary data.</text>
</comment>
<dbReference type="AlphaFoldDB" id="A0A5M4FIU5"/>
<dbReference type="EMBL" id="SDPQ02000001">
    <property type="protein sequence ID" value="KAA1399878.1"/>
    <property type="molecule type" value="Genomic_DNA"/>
</dbReference>